<sequence length="54" mass="6639">MQEIDKSEKIKLRYRNFIKTKDGYIVILHKDKKNIEIFTPTLLHIEEFKRYNKA</sequence>
<dbReference type="EMBL" id="FPHM01000251">
    <property type="protein sequence ID" value="SFV71449.1"/>
    <property type="molecule type" value="Genomic_DNA"/>
</dbReference>
<dbReference type="AlphaFoldDB" id="A0A1W1D0A1"/>
<name>A0A1W1D0A1_9ZZZZ</name>
<proteinExistence type="predicted"/>
<accession>A0A1W1D0A1</accession>
<organism evidence="1">
    <name type="scientific">hydrothermal vent metagenome</name>
    <dbReference type="NCBI Taxonomy" id="652676"/>
    <lineage>
        <taxon>unclassified sequences</taxon>
        <taxon>metagenomes</taxon>
        <taxon>ecological metagenomes</taxon>
    </lineage>
</organism>
<evidence type="ECO:0000313" key="1">
    <source>
        <dbReference type="EMBL" id="SFV71449.1"/>
    </source>
</evidence>
<reference evidence="1" key="1">
    <citation type="submission" date="2016-10" db="EMBL/GenBank/DDBJ databases">
        <authorList>
            <person name="de Groot N.N."/>
        </authorList>
    </citation>
    <scope>NUCLEOTIDE SEQUENCE</scope>
</reference>
<gene>
    <name evidence="1" type="ORF">MNB_SV-13-1413</name>
</gene>
<protein>
    <submittedName>
        <fullName evidence="1">Uncharacterized protein</fullName>
    </submittedName>
</protein>